<keyword evidence="2" id="KW-1185">Reference proteome</keyword>
<gene>
    <name evidence="1" type="ORF">CALCODRAFT_499215</name>
</gene>
<dbReference type="Gene3D" id="2.60.120.260">
    <property type="entry name" value="Galactose-binding domain-like"/>
    <property type="match status" value="1"/>
</dbReference>
<dbReference type="AlphaFoldDB" id="A0A165EHZ9"/>
<dbReference type="Proteomes" id="UP000076842">
    <property type="component" value="Unassembled WGS sequence"/>
</dbReference>
<sequence length="102" mass="11175">MTFPQYTTSTFGSTLSYSFKGVHTQMYGAVGPSGGEYVVTLDGVPQKALSSYNHVAGNDVVLWFAQELNNDKTHTVTITNLGGKLEIQAIQYTELFPYTSDK</sequence>
<name>A0A165EHZ9_9BASI</name>
<dbReference type="InParanoid" id="A0A165EHZ9"/>
<protein>
    <submittedName>
        <fullName evidence="1">Uncharacterized protein</fullName>
    </submittedName>
</protein>
<evidence type="ECO:0000313" key="1">
    <source>
        <dbReference type="EMBL" id="KZT54905.1"/>
    </source>
</evidence>
<reference evidence="1 2" key="1">
    <citation type="journal article" date="2016" name="Mol. Biol. Evol.">
        <title>Comparative Genomics of Early-Diverging Mushroom-Forming Fungi Provides Insights into the Origins of Lignocellulose Decay Capabilities.</title>
        <authorList>
            <person name="Nagy L.G."/>
            <person name="Riley R."/>
            <person name="Tritt A."/>
            <person name="Adam C."/>
            <person name="Daum C."/>
            <person name="Floudas D."/>
            <person name="Sun H."/>
            <person name="Yadav J.S."/>
            <person name="Pangilinan J."/>
            <person name="Larsson K.H."/>
            <person name="Matsuura K."/>
            <person name="Barry K."/>
            <person name="Labutti K."/>
            <person name="Kuo R."/>
            <person name="Ohm R.A."/>
            <person name="Bhattacharya S.S."/>
            <person name="Shirouzu T."/>
            <person name="Yoshinaga Y."/>
            <person name="Martin F.M."/>
            <person name="Grigoriev I.V."/>
            <person name="Hibbett D.S."/>
        </authorList>
    </citation>
    <scope>NUCLEOTIDE SEQUENCE [LARGE SCALE GENOMIC DNA]</scope>
    <source>
        <strain evidence="1 2">HHB12733</strain>
    </source>
</reference>
<dbReference type="EMBL" id="KV424004">
    <property type="protein sequence ID" value="KZT54905.1"/>
    <property type="molecule type" value="Genomic_DNA"/>
</dbReference>
<proteinExistence type="predicted"/>
<organism evidence="1 2">
    <name type="scientific">Calocera cornea HHB12733</name>
    <dbReference type="NCBI Taxonomy" id="1353952"/>
    <lineage>
        <taxon>Eukaryota</taxon>
        <taxon>Fungi</taxon>
        <taxon>Dikarya</taxon>
        <taxon>Basidiomycota</taxon>
        <taxon>Agaricomycotina</taxon>
        <taxon>Dacrymycetes</taxon>
        <taxon>Dacrymycetales</taxon>
        <taxon>Dacrymycetaceae</taxon>
        <taxon>Calocera</taxon>
    </lineage>
</organism>
<evidence type="ECO:0000313" key="2">
    <source>
        <dbReference type="Proteomes" id="UP000076842"/>
    </source>
</evidence>
<dbReference type="OrthoDB" id="2564234at2759"/>
<accession>A0A165EHZ9</accession>